<comment type="caution">
    <text evidence="1">The sequence shown here is derived from an EMBL/GenBank/DDBJ whole genome shotgun (WGS) entry which is preliminary data.</text>
</comment>
<proteinExistence type="predicted"/>
<name>A0A133UBS2_9EURY</name>
<sequence length="169" mass="20173">MCIDLDRILHWINSYCEELRKCIQKITDYEFLLFGRTKRAFETHPITQVKTERIANKIASYVLKFDETRDIISACWSFEPSLAKKIIDLSSVNPVGFYCRWPIEAWKMGKNTDYREVEGLEWETPERFESEIEKFGYDAWLEKFTSSEEWEKRVNLLNGVVDSLFENYL</sequence>
<gene>
    <name evidence="1" type="ORF">AKJ57_00430</name>
</gene>
<organism evidence="1 2">
    <name type="scientific">candidate division MSBL1 archaeon SCGC-AAA259A05</name>
    <dbReference type="NCBI Taxonomy" id="1698259"/>
    <lineage>
        <taxon>Archaea</taxon>
        <taxon>Methanobacteriati</taxon>
        <taxon>Methanobacteriota</taxon>
        <taxon>candidate division MSBL1</taxon>
    </lineage>
</organism>
<keyword evidence="2" id="KW-1185">Reference proteome</keyword>
<reference evidence="1 2" key="1">
    <citation type="journal article" date="2016" name="Sci. Rep.">
        <title>Metabolic traits of an uncultured archaeal lineage -MSBL1- from brine pools of the Red Sea.</title>
        <authorList>
            <person name="Mwirichia R."/>
            <person name="Alam I."/>
            <person name="Rashid M."/>
            <person name="Vinu M."/>
            <person name="Ba-Alawi W."/>
            <person name="Anthony Kamau A."/>
            <person name="Kamanda Ngugi D."/>
            <person name="Goker M."/>
            <person name="Klenk H.P."/>
            <person name="Bajic V."/>
            <person name="Stingl U."/>
        </authorList>
    </citation>
    <scope>NUCLEOTIDE SEQUENCE [LARGE SCALE GENOMIC DNA]</scope>
    <source>
        <strain evidence="1">SCGC-AAA259A05</strain>
    </source>
</reference>
<protein>
    <submittedName>
        <fullName evidence="1">Uncharacterized protein</fullName>
    </submittedName>
</protein>
<dbReference type="Proteomes" id="UP000070163">
    <property type="component" value="Unassembled WGS sequence"/>
</dbReference>
<accession>A0A133UBS2</accession>
<dbReference type="AlphaFoldDB" id="A0A133UBS2"/>
<evidence type="ECO:0000313" key="2">
    <source>
        <dbReference type="Proteomes" id="UP000070163"/>
    </source>
</evidence>
<evidence type="ECO:0000313" key="1">
    <source>
        <dbReference type="EMBL" id="KXA91653.1"/>
    </source>
</evidence>
<dbReference type="EMBL" id="LHXJ01000003">
    <property type="protein sequence ID" value="KXA91653.1"/>
    <property type="molecule type" value="Genomic_DNA"/>
</dbReference>